<dbReference type="PANTHER" id="PTHR47331:SF5">
    <property type="entry name" value="RIBONUCLEASE H"/>
    <property type="match status" value="1"/>
</dbReference>
<sequence>EFVGATAAMKKLIKTADLFDFCLVHLATKKLDSETVRHFDMAHRGDALPKFDDLVEFVRAQTKIIARSKKLVSPQKTGSTSNSKNPQVFVAQESTAFEKPSEMLQSHYKFENSKMDKSCSCCNSKSWHPLEKCRTFLKMTSRQRFDFVKRSRHCYRCLAKHFSKSCTSNSNCSKCQRSHNELIHFSSPPPSPSSENLVPTLSAAAATYHSPSSGKFSSPSIAASSSSFYSSTVLLATAQVSVMDKFGHPVTLRALLDNGSQSHFLRKACCEKLGLRTRPLRSVVKCLGKGTAPVKEQTSFTFRSRVNPDVQFSIDALVMDDLTDHIPAVPVDLTELAHLVDLDLADQTFNVPGPIDLLIGAQLWPLICGTRKIVGPPSTPVGLESSLGWLIMGSTPVVPHSSLNVYFSSIVEEPVDRLLERFWLIEEVPSAPAPSPDDENCEQFFIETVQRDDDGRFIVALPFRLSPQLLGDSFNMATRSFLALERRLSRTPETHQQYGDVMRGYLDEGYLSVVPPDQLDRLGASYYIPHHGVLKPDSKSTPLRVVLNASAKTSSGLSLNDVLHIGPKLQNDLVSVLLNFRLFQYAITADVRQMYLRILVRPEDRRFLRIIWRFGPHEELRVYQMNTVVFGVAPSPYLALRVIHELIALEGARLPLAANSAKQDMYVDDYLSSVSSEIEACSLQQQMNALFSAGSFTLAKWASNSSLVLSSVPEELRSSEYLALDAEPSVKVLGLQWNPMQDVFSVKVNVPSDVCTKRSMLSAIARIFDPLGFLAPLTILAKGLIKALWTLHLEWDQTPSEAVCRQWREFLDELPLLRDWCIPRFTFISSGAYSALIGFADASQTAYGAVLYVLTRSQSGDSKLNLLLAKSKVAPMKTVSIPRLELQCCSRL</sequence>
<accession>A0A0A9Z0W7</accession>
<dbReference type="Pfam" id="PF05380">
    <property type="entry name" value="Peptidase_A17"/>
    <property type="match status" value="1"/>
</dbReference>
<name>A0A0A9Z0W7_LYGHE</name>
<dbReference type="GO" id="GO:0071897">
    <property type="term" value="P:DNA biosynthetic process"/>
    <property type="evidence" value="ECO:0007669"/>
    <property type="project" value="UniProtKB-ARBA"/>
</dbReference>
<protein>
    <submittedName>
        <fullName evidence="1">Transcription-associated protein 1</fullName>
    </submittedName>
</protein>
<feature type="non-terminal residue" evidence="1">
    <location>
        <position position="1"/>
    </location>
</feature>
<dbReference type="EMBL" id="GBHO01005525">
    <property type="protein sequence ID" value="JAG38079.1"/>
    <property type="molecule type" value="Transcribed_RNA"/>
</dbReference>
<organism evidence="1">
    <name type="scientific">Lygus hesperus</name>
    <name type="common">Western plant bug</name>
    <dbReference type="NCBI Taxonomy" id="30085"/>
    <lineage>
        <taxon>Eukaryota</taxon>
        <taxon>Metazoa</taxon>
        <taxon>Ecdysozoa</taxon>
        <taxon>Arthropoda</taxon>
        <taxon>Hexapoda</taxon>
        <taxon>Insecta</taxon>
        <taxon>Pterygota</taxon>
        <taxon>Neoptera</taxon>
        <taxon>Paraneoptera</taxon>
        <taxon>Hemiptera</taxon>
        <taxon>Heteroptera</taxon>
        <taxon>Panheteroptera</taxon>
        <taxon>Cimicomorpha</taxon>
        <taxon>Miridae</taxon>
        <taxon>Mirini</taxon>
        <taxon>Lygus</taxon>
    </lineage>
</organism>
<dbReference type="AlphaFoldDB" id="A0A0A9Z0W7"/>
<dbReference type="CDD" id="cd01644">
    <property type="entry name" value="RT_pepA17"/>
    <property type="match status" value="1"/>
</dbReference>
<evidence type="ECO:0000313" key="1">
    <source>
        <dbReference type="EMBL" id="JAG38079.1"/>
    </source>
</evidence>
<gene>
    <name evidence="1" type="primary">Nipped-A_4</name>
    <name evidence="1" type="ORF">CM83_32750</name>
</gene>
<dbReference type="PANTHER" id="PTHR47331">
    <property type="entry name" value="PHD-TYPE DOMAIN-CONTAINING PROTEIN"/>
    <property type="match status" value="1"/>
</dbReference>
<reference evidence="1" key="1">
    <citation type="journal article" date="2014" name="PLoS ONE">
        <title>Transcriptome-Based Identification of ABC Transporters in the Western Tarnished Plant Bug Lygus hesperus.</title>
        <authorList>
            <person name="Hull J.J."/>
            <person name="Chaney K."/>
            <person name="Geib S.M."/>
            <person name="Fabrick J.A."/>
            <person name="Brent C.S."/>
            <person name="Walsh D."/>
            <person name="Lavine L.C."/>
        </authorList>
    </citation>
    <scope>NUCLEOTIDE SEQUENCE</scope>
</reference>
<reference evidence="1" key="2">
    <citation type="submission" date="2014-07" db="EMBL/GenBank/DDBJ databases">
        <authorList>
            <person name="Hull J."/>
        </authorList>
    </citation>
    <scope>NUCLEOTIDE SEQUENCE</scope>
</reference>
<proteinExistence type="predicted"/>
<dbReference type="SUPFAM" id="SSF56672">
    <property type="entry name" value="DNA/RNA polymerases"/>
    <property type="match status" value="1"/>
</dbReference>
<dbReference type="InterPro" id="IPR043502">
    <property type="entry name" value="DNA/RNA_pol_sf"/>
</dbReference>
<dbReference type="InterPro" id="IPR008042">
    <property type="entry name" value="Retrotrans_Pao"/>
</dbReference>